<feature type="region of interest" description="Disordered" evidence="1">
    <location>
        <begin position="1"/>
        <end position="120"/>
    </location>
</feature>
<dbReference type="Proteomes" id="UP000053647">
    <property type="component" value="Unassembled WGS sequence"/>
</dbReference>
<dbReference type="OrthoDB" id="2707980at2759"/>
<evidence type="ECO:0000256" key="1">
    <source>
        <dbReference type="SAM" id="MobiDB-lite"/>
    </source>
</evidence>
<dbReference type="EMBL" id="KN819415">
    <property type="protein sequence ID" value="KIJ10166.1"/>
    <property type="molecule type" value="Genomic_DNA"/>
</dbReference>
<dbReference type="HOGENOM" id="CLU_1797092_0_0_1"/>
<gene>
    <name evidence="2" type="ORF">PAXINDRAFT_16820</name>
</gene>
<accession>A0A0C9TSN9</accession>
<proteinExistence type="predicted"/>
<keyword evidence="3" id="KW-1185">Reference proteome</keyword>
<feature type="compositionally biased region" description="Basic and acidic residues" evidence="1">
    <location>
        <begin position="36"/>
        <end position="49"/>
    </location>
</feature>
<reference evidence="3" key="2">
    <citation type="submission" date="2015-01" db="EMBL/GenBank/DDBJ databases">
        <title>Evolutionary Origins and Diversification of the Mycorrhizal Mutualists.</title>
        <authorList>
            <consortium name="DOE Joint Genome Institute"/>
            <consortium name="Mycorrhizal Genomics Consortium"/>
            <person name="Kohler A."/>
            <person name="Kuo A."/>
            <person name="Nagy L.G."/>
            <person name="Floudas D."/>
            <person name="Copeland A."/>
            <person name="Barry K.W."/>
            <person name="Cichocki N."/>
            <person name="Veneault-Fourrey C."/>
            <person name="LaButti K."/>
            <person name="Lindquist E.A."/>
            <person name="Lipzen A."/>
            <person name="Lundell T."/>
            <person name="Morin E."/>
            <person name="Murat C."/>
            <person name="Riley R."/>
            <person name="Ohm R."/>
            <person name="Sun H."/>
            <person name="Tunlid A."/>
            <person name="Henrissat B."/>
            <person name="Grigoriev I.V."/>
            <person name="Hibbett D.S."/>
            <person name="Martin F."/>
        </authorList>
    </citation>
    <scope>NUCLEOTIDE SEQUENCE [LARGE SCALE GENOMIC DNA]</scope>
    <source>
        <strain evidence="3">ATCC 200175</strain>
    </source>
</reference>
<evidence type="ECO:0000313" key="2">
    <source>
        <dbReference type="EMBL" id="KIJ10166.1"/>
    </source>
</evidence>
<sequence length="144" mass="15922">MSFLKNAGKNPLGDPAEPSKPRSRANPYSIGISTELRNKGKNRLEEVAERPPPSSTPDEGDIEQNDDLYEQGFVTRSSSPIDVEPTTLFDLDRPDSEPPITVEPLPFYRQPSPEPFDITDMSERPTELKVGTPIHFDGSPNDAS</sequence>
<evidence type="ECO:0000313" key="3">
    <source>
        <dbReference type="Proteomes" id="UP000053647"/>
    </source>
</evidence>
<protein>
    <submittedName>
        <fullName evidence="2">Uncharacterized protein</fullName>
    </submittedName>
</protein>
<feature type="compositionally biased region" description="Acidic residues" evidence="1">
    <location>
        <begin position="58"/>
        <end position="69"/>
    </location>
</feature>
<name>A0A0C9TSN9_PAXIN</name>
<reference evidence="2 3" key="1">
    <citation type="submission" date="2014-06" db="EMBL/GenBank/DDBJ databases">
        <authorList>
            <consortium name="DOE Joint Genome Institute"/>
            <person name="Kuo A."/>
            <person name="Kohler A."/>
            <person name="Nagy L.G."/>
            <person name="Floudas D."/>
            <person name="Copeland A."/>
            <person name="Barry K.W."/>
            <person name="Cichocki N."/>
            <person name="Veneault-Fourrey C."/>
            <person name="LaButti K."/>
            <person name="Lindquist E.A."/>
            <person name="Lipzen A."/>
            <person name="Lundell T."/>
            <person name="Morin E."/>
            <person name="Murat C."/>
            <person name="Sun H."/>
            <person name="Tunlid A."/>
            <person name="Henrissat B."/>
            <person name="Grigoriev I.V."/>
            <person name="Hibbett D.S."/>
            <person name="Martin F."/>
            <person name="Nordberg H.P."/>
            <person name="Cantor M.N."/>
            <person name="Hua S.X."/>
        </authorList>
    </citation>
    <scope>NUCLEOTIDE SEQUENCE [LARGE SCALE GENOMIC DNA]</scope>
    <source>
        <strain evidence="2 3">ATCC 200175</strain>
    </source>
</reference>
<dbReference type="AlphaFoldDB" id="A0A0C9TSN9"/>
<organism evidence="2 3">
    <name type="scientific">Paxillus involutus ATCC 200175</name>
    <dbReference type="NCBI Taxonomy" id="664439"/>
    <lineage>
        <taxon>Eukaryota</taxon>
        <taxon>Fungi</taxon>
        <taxon>Dikarya</taxon>
        <taxon>Basidiomycota</taxon>
        <taxon>Agaricomycotina</taxon>
        <taxon>Agaricomycetes</taxon>
        <taxon>Agaricomycetidae</taxon>
        <taxon>Boletales</taxon>
        <taxon>Paxilineae</taxon>
        <taxon>Paxillaceae</taxon>
        <taxon>Paxillus</taxon>
    </lineage>
</organism>